<dbReference type="GO" id="GO:0000981">
    <property type="term" value="F:DNA-binding transcription factor activity, RNA polymerase II-specific"/>
    <property type="evidence" value="ECO:0007669"/>
    <property type="project" value="InterPro"/>
</dbReference>
<evidence type="ECO:0000259" key="5">
    <source>
        <dbReference type="PROSITE" id="PS50048"/>
    </source>
</evidence>
<evidence type="ECO:0000256" key="3">
    <source>
        <dbReference type="ARBA" id="ARBA00023163"/>
    </source>
</evidence>
<keyword evidence="7" id="KW-1185">Reference proteome</keyword>
<evidence type="ECO:0000256" key="4">
    <source>
        <dbReference type="ARBA" id="ARBA00023242"/>
    </source>
</evidence>
<dbReference type="PANTHER" id="PTHR47424:SF5">
    <property type="entry name" value="ZN(II)2CYS6 TRANSCRIPTION FACTOR (EUROFUNG)"/>
    <property type="match status" value="1"/>
</dbReference>
<dbReference type="EMBL" id="KZ613940">
    <property type="protein sequence ID" value="PMD45572.1"/>
    <property type="molecule type" value="Genomic_DNA"/>
</dbReference>
<evidence type="ECO:0000256" key="1">
    <source>
        <dbReference type="ARBA" id="ARBA00022723"/>
    </source>
</evidence>
<reference evidence="6 7" key="1">
    <citation type="submission" date="2016-04" db="EMBL/GenBank/DDBJ databases">
        <title>A degradative enzymes factory behind the ericoid mycorrhizal symbiosis.</title>
        <authorList>
            <consortium name="DOE Joint Genome Institute"/>
            <person name="Martino E."/>
            <person name="Morin E."/>
            <person name="Grelet G."/>
            <person name="Kuo A."/>
            <person name="Kohler A."/>
            <person name="Daghino S."/>
            <person name="Barry K."/>
            <person name="Choi C."/>
            <person name="Cichocki N."/>
            <person name="Clum A."/>
            <person name="Copeland A."/>
            <person name="Hainaut M."/>
            <person name="Haridas S."/>
            <person name="Labutti K."/>
            <person name="Lindquist E."/>
            <person name="Lipzen A."/>
            <person name="Khouja H.-R."/>
            <person name="Murat C."/>
            <person name="Ohm R."/>
            <person name="Olson A."/>
            <person name="Spatafora J."/>
            <person name="Veneault-Fourrey C."/>
            <person name="Henrissat B."/>
            <person name="Grigoriev I."/>
            <person name="Martin F."/>
            <person name="Perotto S."/>
        </authorList>
    </citation>
    <scope>NUCLEOTIDE SEQUENCE [LARGE SCALE GENOMIC DNA]</scope>
    <source>
        <strain evidence="6 7">F</strain>
    </source>
</reference>
<evidence type="ECO:0000313" key="6">
    <source>
        <dbReference type="EMBL" id="PMD45572.1"/>
    </source>
</evidence>
<dbReference type="OrthoDB" id="39175at2759"/>
<dbReference type="Pfam" id="PF00172">
    <property type="entry name" value="Zn_clus"/>
    <property type="match status" value="1"/>
</dbReference>
<dbReference type="AlphaFoldDB" id="A0A2J6S479"/>
<sequence>MLEDQIQDSPRRHEISTARPNKRQRYTLVACEKCKKRKIKCSGETPCRQCANHNNANCVYDRLAPKHSTPSPGSQESACVVSGLTNSDQIAHPHALWPLSRVEAIDLLEALSEDIETLYPFLDLQEIKTLVDIVYNCSGQPRYPESNIQTARWDDLDDRRNVDFLKILLACALSMKKNMENDPSQRFISTAEENHFQRLRFLDVDVKEVAIATILSVYDYRRDNITLAWRKIGAAAKLCLELGLHRMSSPILEDPTRIRLGWETKMFWCVYVLDRRYSFMANLPFTLQDRDIDFELLQADTLPPYLIPMVMYGRLGGKIIPTAPKFGFTYDELNENTRKNLGSEIDRWMETTSNEMSSAQSFGSIHQNFNPRRLRHFNIFFEIRANQMRLSLYKHSLYTPNNVLKYPNFARRAVQVATKNIRVLSETRDSSCDIDEFLRLHCYFFLTSSLVSLHLAIRNAPRQFSNSLLEYTTGLKILKSISVASIASEKLRKSVQTLENALNSLKFGLVRLWGNSLPSQLNYSSLPISTTNFSNETSREAPKHIDPNSRKPHYITPLSSELSLMSFTPTPQSSGSFEHQNDERIFMNEEEKGKTVLEEFFMDDFGPSEFWNTSEMFCNNEAIASIEIEGLSERM</sequence>
<dbReference type="GO" id="GO:0000978">
    <property type="term" value="F:RNA polymerase II cis-regulatory region sequence-specific DNA binding"/>
    <property type="evidence" value="ECO:0007669"/>
    <property type="project" value="TreeGrafter"/>
</dbReference>
<dbReference type="CDD" id="cd00067">
    <property type="entry name" value="GAL4"/>
    <property type="match status" value="1"/>
</dbReference>
<dbReference type="SMART" id="SM00066">
    <property type="entry name" value="GAL4"/>
    <property type="match status" value="1"/>
</dbReference>
<dbReference type="GO" id="GO:0006351">
    <property type="term" value="P:DNA-templated transcription"/>
    <property type="evidence" value="ECO:0007669"/>
    <property type="project" value="InterPro"/>
</dbReference>
<evidence type="ECO:0000313" key="7">
    <source>
        <dbReference type="Proteomes" id="UP000235786"/>
    </source>
</evidence>
<accession>A0A2J6S479</accession>
<dbReference type="Proteomes" id="UP000235786">
    <property type="component" value="Unassembled WGS sequence"/>
</dbReference>
<dbReference type="InterPro" id="IPR007219">
    <property type="entry name" value="XnlR_reg_dom"/>
</dbReference>
<dbReference type="GO" id="GO:0005634">
    <property type="term" value="C:nucleus"/>
    <property type="evidence" value="ECO:0007669"/>
    <property type="project" value="TreeGrafter"/>
</dbReference>
<gene>
    <name evidence="6" type="ORF">L207DRAFT_562720</name>
</gene>
<dbReference type="Gene3D" id="4.10.240.10">
    <property type="entry name" value="Zn(2)-C6 fungal-type DNA-binding domain"/>
    <property type="match status" value="1"/>
</dbReference>
<dbReference type="Pfam" id="PF04082">
    <property type="entry name" value="Fungal_trans"/>
    <property type="match status" value="1"/>
</dbReference>
<dbReference type="GO" id="GO:0008270">
    <property type="term" value="F:zinc ion binding"/>
    <property type="evidence" value="ECO:0007669"/>
    <property type="project" value="InterPro"/>
</dbReference>
<evidence type="ECO:0000256" key="2">
    <source>
        <dbReference type="ARBA" id="ARBA00023015"/>
    </source>
</evidence>
<keyword evidence="2" id="KW-0805">Transcription regulation</keyword>
<dbReference type="SMART" id="SM00906">
    <property type="entry name" value="Fungal_trans"/>
    <property type="match status" value="1"/>
</dbReference>
<dbReference type="PROSITE" id="PS50048">
    <property type="entry name" value="ZN2_CY6_FUNGAL_2"/>
    <property type="match status" value="1"/>
</dbReference>
<dbReference type="PROSITE" id="PS00463">
    <property type="entry name" value="ZN2_CY6_FUNGAL_1"/>
    <property type="match status" value="1"/>
</dbReference>
<dbReference type="InterPro" id="IPR036864">
    <property type="entry name" value="Zn2-C6_fun-type_DNA-bd_sf"/>
</dbReference>
<feature type="domain" description="Zn(2)-C6 fungal-type" evidence="5">
    <location>
        <begin position="30"/>
        <end position="60"/>
    </location>
</feature>
<keyword evidence="3" id="KW-0804">Transcription</keyword>
<dbReference type="GO" id="GO:0000435">
    <property type="term" value="P:positive regulation of transcription from RNA polymerase II promoter by galactose"/>
    <property type="evidence" value="ECO:0007669"/>
    <property type="project" value="TreeGrafter"/>
</dbReference>
<keyword evidence="4" id="KW-0539">Nucleus</keyword>
<dbReference type="InterPro" id="IPR001138">
    <property type="entry name" value="Zn2Cys6_DnaBD"/>
</dbReference>
<keyword evidence="1" id="KW-0479">Metal-binding</keyword>
<organism evidence="6 7">
    <name type="scientific">Hyaloscypha variabilis (strain UAMH 11265 / GT02V1 / F)</name>
    <name type="common">Meliniomyces variabilis</name>
    <dbReference type="NCBI Taxonomy" id="1149755"/>
    <lineage>
        <taxon>Eukaryota</taxon>
        <taxon>Fungi</taxon>
        <taxon>Dikarya</taxon>
        <taxon>Ascomycota</taxon>
        <taxon>Pezizomycotina</taxon>
        <taxon>Leotiomycetes</taxon>
        <taxon>Helotiales</taxon>
        <taxon>Hyaloscyphaceae</taxon>
        <taxon>Hyaloscypha</taxon>
        <taxon>Hyaloscypha variabilis</taxon>
    </lineage>
</organism>
<dbReference type="PANTHER" id="PTHR47424">
    <property type="entry name" value="REGULATORY PROTEIN GAL4"/>
    <property type="match status" value="1"/>
</dbReference>
<protein>
    <recommendedName>
        <fullName evidence="5">Zn(2)-C6 fungal-type domain-containing protein</fullName>
    </recommendedName>
</protein>
<proteinExistence type="predicted"/>
<dbReference type="SUPFAM" id="SSF57701">
    <property type="entry name" value="Zn2/Cys6 DNA-binding domain"/>
    <property type="match status" value="1"/>
</dbReference>
<dbReference type="CDD" id="cd12148">
    <property type="entry name" value="fungal_TF_MHR"/>
    <property type="match status" value="1"/>
</dbReference>
<dbReference type="InterPro" id="IPR051127">
    <property type="entry name" value="Fungal_SecMet_Regulators"/>
</dbReference>
<name>A0A2J6S479_HYAVF</name>